<geneLocation type="plasmid" evidence="2 3">
    <name>unnamed6</name>
</geneLocation>
<dbReference type="InterPro" id="IPR012340">
    <property type="entry name" value="NA-bd_OB-fold"/>
</dbReference>
<dbReference type="Pfam" id="PF01796">
    <property type="entry name" value="OB_ChsH2_C"/>
    <property type="match status" value="1"/>
</dbReference>
<dbReference type="Proteomes" id="UP000509702">
    <property type="component" value="Plasmid unnamed6"/>
</dbReference>
<dbReference type="KEGG" id="aoz:HUE56_26000"/>
<name>A0A6N1ARN9_9PROT</name>
<sequence length="78" mass="8448">MVTLSPEASLYSFTVVHPSPKTGQPPFTLAYADFPEQVRVLGRLKLPEGACPMIGARLRVELDATAGGEQTYVFVPVQ</sequence>
<evidence type="ECO:0000313" key="2">
    <source>
        <dbReference type="EMBL" id="QKS53948.1"/>
    </source>
</evidence>
<organism evidence="2 3">
    <name type="scientific">Azospirillum oryzae</name>
    <dbReference type="NCBI Taxonomy" id="286727"/>
    <lineage>
        <taxon>Bacteria</taxon>
        <taxon>Pseudomonadati</taxon>
        <taxon>Pseudomonadota</taxon>
        <taxon>Alphaproteobacteria</taxon>
        <taxon>Rhodospirillales</taxon>
        <taxon>Azospirillaceae</taxon>
        <taxon>Azospirillum</taxon>
    </lineage>
</organism>
<dbReference type="EMBL" id="CP054621">
    <property type="protein sequence ID" value="QKS53948.1"/>
    <property type="molecule type" value="Genomic_DNA"/>
</dbReference>
<accession>A0A6N1ARN9</accession>
<gene>
    <name evidence="2" type="ORF">HUE56_26000</name>
</gene>
<evidence type="ECO:0000313" key="3">
    <source>
        <dbReference type="Proteomes" id="UP000509702"/>
    </source>
</evidence>
<evidence type="ECO:0000259" key="1">
    <source>
        <dbReference type="Pfam" id="PF01796"/>
    </source>
</evidence>
<feature type="domain" description="ChsH2 C-terminal OB-fold" evidence="1">
    <location>
        <begin position="2"/>
        <end position="62"/>
    </location>
</feature>
<dbReference type="RefSeq" id="WP_174757492.1">
    <property type="nucleotide sequence ID" value="NZ_BSOV01000002.1"/>
</dbReference>
<reference evidence="2 3" key="1">
    <citation type="submission" date="2020-06" db="EMBL/GenBank/DDBJ databases">
        <title>Complete genome of Azosprillum oryzae KACC14407.</title>
        <authorList>
            <person name="Kim M."/>
            <person name="Park Y.-J."/>
            <person name="Shin J.-H."/>
        </authorList>
    </citation>
    <scope>NUCLEOTIDE SEQUENCE [LARGE SCALE GENOMIC DNA]</scope>
    <source>
        <strain evidence="2 3">KACC 14407</strain>
        <plasmid evidence="2 3">unnamed6</plasmid>
    </source>
</reference>
<dbReference type="AlphaFoldDB" id="A0A6N1ARN9"/>
<keyword evidence="2" id="KW-0614">Plasmid</keyword>
<dbReference type="InterPro" id="IPR002878">
    <property type="entry name" value="ChsH2_C"/>
</dbReference>
<keyword evidence="3" id="KW-1185">Reference proteome</keyword>
<proteinExistence type="predicted"/>
<dbReference type="SUPFAM" id="SSF50249">
    <property type="entry name" value="Nucleic acid-binding proteins"/>
    <property type="match status" value="1"/>
</dbReference>
<protein>
    <submittedName>
        <fullName evidence="2">OB-fold domain-containing protein</fullName>
    </submittedName>
</protein>